<feature type="region of interest" description="Disordered" evidence="5">
    <location>
        <begin position="184"/>
        <end position="206"/>
    </location>
</feature>
<reference evidence="7" key="2">
    <citation type="submission" date="2021-03" db="UniProtKB">
        <authorList>
            <consortium name="EnsemblPlants"/>
        </authorList>
    </citation>
    <scope>IDENTIFICATION</scope>
</reference>
<reference evidence="7" key="1">
    <citation type="journal article" date="2017" name="Nature">
        <title>The genome of Chenopodium quinoa.</title>
        <authorList>
            <person name="Jarvis D.E."/>
            <person name="Ho Y.S."/>
            <person name="Lightfoot D.J."/>
            <person name="Schmoeckel S.M."/>
            <person name="Li B."/>
            <person name="Borm T.J.A."/>
            <person name="Ohyanagi H."/>
            <person name="Mineta K."/>
            <person name="Michell C.T."/>
            <person name="Saber N."/>
            <person name="Kharbatia N.M."/>
            <person name="Rupper R.R."/>
            <person name="Sharp A.R."/>
            <person name="Dally N."/>
            <person name="Boughton B.A."/>
            <person name="Woo Y.H."/>
            <person name="Gao G."/>
            <person name="Schijlen E.G.W.M."/>
            <person name="Guo X."/>
            <person name="Momin A.A."/>
            <person name="Negrao S."/>
            <person name="Al-Babili S."/>
            <person name="Gehring C."/>
            <person name="Roessner U."/>
            <person name="Jung C."/>
            <person name="Murphy K."/>
            <person name="Arold S.T."/>
            <person name="Gojobori T."/>
            <person name="van der Linden C.G."/>
            <person name="van Loo E.N."/>
            <person name="Jellen E.N."/>
            <person name="Maughan P.J."/>
            <person name="Tester M."/>
        </authorList>
    </citation>
    <scope>NUCLEOTIDE SEQUENCE [LARGE SCALE GENOMIC DNA]</scope>
    <source>
        <strain evidence="7">cv. PI 614886</strain>
    </source>
</reference>
<keyword evidence="8" id="KW-1185">Reference proteome</keyword>
<dbReference type="PANTHER" id="PTHR31717">
    <property type="entry name" value="ZINC FINGER PROTEIN CONSTANS-LIKE 10"/>
    <property type="match status" value="1"/>
</dbReference>
<evidence type="ECO:0000256" key="1">
    <source>
        <dbReference type="ARBA" id="ARBA00004123"/>
    </source>
</evidence>
<evidence type="ECO:0000313" key="8">
    <source>
        <dbReference type="Proteomes" id="UP000596660"/>
    </source>
</evidence>
<organism evidence="7 8">
    <name type="scientific">Chenopodium quinoa</name>
    <name type="common">Quinoa</name>
    <dbReference type="NCBI Taxonomy" id="63459"/>
    <lineage>
        <taxon>Eukaryota</taxon>
        <taxon>Viridiplantae</taxon>
        <taxon>Streptophyta</taxon>
        <taxon>Embryophyta</taxon>
        <taxon>Tracheophyta</taxon>
        <taxon>Spermatophyta</taxon>
        <taxon>Magnoliopsida</taxon>
        <taxon>eudicotyledons</taxon>
        <taxon>Gunneridae</taxon>
        <taxon>Pentapetalae</taxon>
        <taxon>Caryophyllales</taxon>
        <taxon>Chenopodiaceae</taxon>
        <taxon>Chenopodioideae</taxon>
        <taxon>Atripliceae</taxon>
        <taxon>Chenopodium</taxon>
    </lineage>
</organism>
<dbReference type="PROSITE" id="PS51017">
    <property type="entry name" value="CCT"/>
    <property type="match status" value="1"/>
</dbReference>
<feature type="region of interest" description="Disordered" evidence="5">
    <location>
        <begin position="79"/>
        <end position="102"/>
    </location>
</feature>
<name>A0A803L1F4_CHEQI</name>
<keyword evidence="2" id="KW-0677">Repeat</keyword>
<comment type="subcellular location">
    <subcellularLocation>
        <location evidence="1 4">Nucleus</location>
    </subcellularLocation>
</comment>
<dbReference type="Proteomes" id="UP000596660">
    <property type="component" value="Unplaced"/>
</dbReference>
<sequence>MKTCVIFVTNKRQFYTAALTPPSFAYYVINTFTPRTPFPRNTSVTSFATLVGPNPPPSNVSPTTTFAFVRIATGISTSPPPTTTVPPLSTASPAVRPPPTSLLSSASISPIIWDFNSGRMRDHEESGRLDDGYRESDVGFMINSYNSLLQDTGLANSKILGDMYDMNCSTTPNDIRIFNSNMQNSAASQGPATSESNNMPIIRPSSGSVFGKTKSVGSADIHFMEESVFLGGDNALNAVKTVADMEILAQNRGNAMQRYKEKKKTRRYEKHIRYESRKARADTRKRVKGRFVKINGAPFG</sequence>
<protein>
    <recommendedName>
        <fullName evidence="6">CCT domain-containing protein</fullName>
    </recommendedName>
</protein>
<evidence type="ECO:0000256" key="3">
    <source>
        <dbReference type="ARBA" id="ARBA00023242"/>
    </source>
</evidence>
<feature type="domain" description="CCT" evidence="6">
    <location>
        <begin position="252"/>
        <end position="294"/>
    </location>
</feature>
<dbReference type="EnsemblPlants" id="AUR62005692-RA">
    <property type="protein sequence ID" value="AUR62005692-RA:cds"/>
    <property type="gene ID" value="AUR62005692"/>
</dbReference>
<evidence type="ECO:0000256" key="5">
    <source>
        <dbReference type="SAM" id="MobiDB-lite"/>
    </source>
</evidence>
<evidence type="ECO:0000256" key="4">
    <source>
        <dbReference type="PROSITE-ProRule" id="PRU00357"/>
    </source>
</evidence>
<dbReference type="AlphaFoldDB" id="A0A803L1F4"/>
<dbReference type="PANTHER" id="PTHR31717:SF45">
    <property type="entry name" value="ZINC FINGER PROTEIN CONSTANS-LIKE 14-RELATED"/>
    <property type="match status" value="1"/>
</dbReference>
<dbReference type="SMR" id="A0A803L1F4"/>
<dbReference type="Gramene" id="AUR62005692-RA">
    <property type="protein sequence ID" value="AUR62005692-RA:cds"/>
    <property type="gene ID" value="AUR62005692"/>
</dbReference>
<accession>A0A803L1F4</accession>
<evidence type="ECO:0000313" key="7">
    <source>
        <dbReference type="EnsemblPlants" id="AUR62005692-RA:cds"/>
    </source>
</evidence>
<dbReference type="GO" id="GO:0005634">
    <property type="term" value="C:nucleus"/>
    <property type="evidence" value="ECO:0007669"/>
    <property type="project" value="UniProtKB-SubCell"/>
</dbReference>
<dbReference type="InterPro" id="IPR010402">
    <property type="entry name" value="CCT_domain"/>
</dbReference>
<dbReference type="Pfam" id="PF06203">
    <property type="entry name" value="CCT"/>
    <property type="match status" value="1"/>
</dbReference>
<proteinExistence type="predicted"/>
<feature type="compositionally biased region" description="Polar residues" evidence="5">
    <location>
        <begin position="184"/>
        <end position="199"/>
    </location>
</feature>
<keyword evidence="3 4" id="KW-0539">Nucleus</keyword>
<evidence type="ECO:0000256" key="2">
    <source>
        <dbReference type="ARBA" id="ARBA00022737"/>
    </source>
</evidence>
<evidence type="ECO:0000259" key="6">
    <source>
        <dbReference type="PROSITE" id="PS51017"/>
    </source>
</evidence>